<evidence type="ECO:0000256" key="5">
    <source>
        <dbReference type="PROSITE-ProRule" id="PRU00317"/>
    </source>
</evidence>
<feature type="repeat" description="Pumilio" evidence="5">
    <location>
        <begin position="586"/>
        <end position="621"/>
    </location>
</feature>
<dbReference type="GO" id="GO:0000472">
    <property type="term" value="P:endonucleolytic cleavage to generate mature 5'-end of SSU-rRNA from (SSU-rRNA, 5.8S rRNA, LSU-rRNA)"/>
    <property type="evidence" value="ECO:0007669"/>
    <property type="project" value="TreeGrafter"/>
</dbReference>
<protein>
    <recommendedName>
        <fullName evidence="1">Nucleolar protein 9</fullName>
    </recommendedName>
    <alternativeName>
        <fullName evidence="3 4">Pumilio domain-containing protein NOP9</fullName>
    </alternativeName>
</protein>
<feature type="compositionally biased region" description="Basic residues" evidence="6">
    <location>
        <begin position="1"/>
        <end position="14"/>
    </location>
</feature>
<evidence type="ECO:0000256" key="4">
    <source>
        <dbReference type="ARBA" id="ARBA00031929"/>
    </source>
</evidence>
<evidence type="ECO:0000313" key="7">
    <source>
        <dbReference type="EMBL" id="ORZ11148.1"/>
    </source>
</evidence>
<dbReference type="SUPFAM" id="SSF48371">
    <property type="entry name" value="ARM repeat"/>
    <property type="match status" value="2"/>
</dbReference>
<evidence type="ECO:0000313" key="8">
    <source>
        <dbReference type="Proteomes" id="UP000193560"/>
    </source>
</evidence>
<dbReference type="InterPro" id="IPR016024">
    <property type="entry name" value="ARM-type_fold"/>
</dbReference>
<evidence type="ECO:0000256" key="2">
    <source>
        <dbReference type="ARBA" id="ARBA00022737"/>
    </source>
</evidence>
<dbReference type="PANTHER" id="PTHR13102:SF0">
    <property type="entry name" value="NUCLEOLAR PROTEIN 9"/>
    <property type="match status" value="1"/>
</dbReference>
<feature type="region of interest" description="Disordered" evidence="6">
    <location>
        <begin position="1"/>
        <end position="53"/>
    </location>
</feature>
<feature type="compositionally biased region" description="Low complexity" evidence="6">
    <location>
        <begin position="27"/>
        <end position="45"/>
    </location>
</feature>
<dbReference type="SMART" id="SM00025">
    <property type="entry name" value="Pumilio"/>
    <property type="match status" value="7"/>
</dbReference>
<gene>
    <name evidence="7" type="ORF">BCR42DRAFT_421669</name>
</gene>
<reference evidence="7 8" key="1">
    <citation type="submission" date="2016-07" db="EMBL/GenBank/DDBJ databases">
        <title>Pervasive Adenine N6-methylation of Active Genes in Fungi.</title>
        <authorList>
            <consortium name="DOE Joint Genome Institute"/>
            <person name="Mondo S.J."/>
            <person name="Dannebaum R.O."/>
            <person name="Kuo R.C."/>
            <person name="Labutti K."/>
            <person name="Haridas S."/>
            <person name="Kuo A."/>
            <person name="Salamov A."/>
            <person name="Ahrendt S.R."/>
            <person name="Lipzen A."/>
            <person name="Sullivan W."/>
            <person name="Andreopoulos W.B."/>
            <person name="Clum A."/>
            <person name="Lindquist E."/>
            <person name="Daum C."/>
            <person name="Ramamoorthy G.K."/>
            <person name="Gryganskyi A."/>
            <person name="Culley D."/>
            <person name="Magnuson J.K."/>
            <person name="James T.Y."/>
            <person name="O'Malley M.A."/>
            <person name="Stajich J.E."/>
            <person name="Spatafora J.W."/>
            <person name="Visel A."/>
            <person name="Grigoriev I.V."/>
        </authorList>
    </citation>
    <scope>NUCLEOTIDE SEQUENCE [LARGE SCALE GENOMIC DNA]</scope>
    <source>
        <strain evidence="7 8">NRRL 1336</strain>
    </source>
</reference>
<organism evidence="7 8">
    <name type="scientific">Absidia repens</name>
    <dbReference type="NCBI Taxonomy" id="90262"/>
    <lineage>
        <taxon>Eukaryota</taxon>
        <taxon>Fungi</taxon>
        <taxon>Fungi incertae sedis</taxon>
        <taxon>Mucoromycota</taxon>
        <taxon>Mucoromycotina</taxon>
        <taxon>Mucoromycetes</taxon>
        <taxon>Mucorales</taxon>
        <taxon>Cunninghamellaceae</taxon>
        <taxon>Absidia</taxon>
    </lineage>
</organism>
<sequence>MGKSRSKRSSRRRPNNKEQPTTEEEGQQQTVDEQQQQQQQQQQEQPIDDQHDQQQIDTQLLNAQALFDRQHFQAAHYGEVPEEMLGYFKFVESKLDEQSFESAEDQRLFVDNVYAEVEGNELRLATNYSCSLVLEKLLKISDGFQLRVFMDKLSGCTVPLFAHRFASHVCQTLLTLAADVVDQEVAQGVSLSKGEEKDDGQGVLLTMQELILEMCQDIKPMVGGLISQQFASHVVRTLLFILSGKRVDETGEDKGKLRTKKSFEYKSQKNASSVKLSAKANKSLRVPKTFKDMFRTLTTELAIKSDEAAIRSLSVHRVANPVIQLLLELQEQDEQGREAQTVLLDRLLWGIVTDVNPADERKKEDRKSWFQTLIRDKVGSHLLEVIVKVAPDAVYDQLYKTYLKGQLEKFGVNPVSNFVIQQLISHVRTPAQVESMVAELAGKPLAVMLKTGKPGVVRSLVDAAVKMQAAQKQVVDALAETLGMGTDNRKQFVDCAIRLRTLENWESLPEQEQNSLRNFHIQGSLILQGIMKMPEEQNSIVVNSYLSMKLSTSLRWCYTPMGSRVVEAIISSPNVNAKIKKKILRNFQGDYVSLAKDKFGSHIVEKCWSVADIETKEKIARELVKHEYDLSEHHLGKCILWTCKIDLFKRRYDEWIEREKGMDRKKDMFKDILGDEVNMPNNRKRQFY</sequence>
<dbReference type="GO" id="GO:0000480">
    <property type="term" value="P:endonucleolytic cleavage in 5'-ETS of tricistronic rRNA transcript (SSU-rRNA, 5.8S rRNA, LSU-rRNA)"/>
    <property type="evidence" value="ECO:0007669"/>
    <property type="project" value="TreeGrafter"/>
</dbReference>
<name>A0A1X2I986_9FUNG</name>
<dbReference type="PROSITE" id="PS50302">
    <property type="entry name" value="PUM"/>
    <property type="match status" value="1"/>
</dbReference>
<evidence type="ECO:0000256" key="3">
    <source>
        <dbReference type="ARBA" id="ARBA00030932"/>
    </source>
</evidence>
<dbReference type="OrthoDB" id="392571at2759"/>
<dbReference type="EMBL" id="MCGE01000022">
    <property type="protein sequence ID" value="ORZ11148.1"/>
    <property type="molecule type" value="Genomic_DNA"/>
</dbReference>
<dbReference type="Gene3D" id="1.25.10.10">
    <property type="entry name" value="Leucine-rich Repeat Variant"/>
    <property type="match status" value="2"/>
</dbReference>
<dbReference type="STRING" id="90262.A0A1X2I986"/>
<dbReference type="InterPro" id="IPR001313">
    <property type="entry name" value="Pumilio_RNA-bd_rpt"/>
</dbReference>
<comment type="caution">
    <text evidence="7">The sequence shown here is derived from an EMBL/GenBank/DDBJ whole genome shotgun (WGS) entry which is preliminary data.</text>
</comment>
<dbReference type="InterPro" id="IPR011989">
    <property type="entry name" value="ARM-like"/>
</dbReference>
<dbReference type="GO" id="GO:0030688">
    <property type="term" value="C:preribosome, small subunit precursor"/>
    <property type="evidence" value="ECO:0007669"/>
    <property type="project" value="TreeGrafter"/>
</dbReference>
<keyword evidence="8" id="KW-1185">Reference proteome</keyword>
<dbReference type="GO" id="GO:0000447">
    <property type="term" value="P:endonucleolytic cleavage in ITS1 to separate SSU-rRNA from 5.8S rRNA and LSU-rRNA from tricistronic rRNA transcript (SSU-rRNA, 5.8S rRNA, LSU-rRNA)"/>
    <property type="evidence" value="ECO:0007669"/>
    <property type="project" value="TreeGrafter"/>
</dbReference>
<evidence type="ECO:0000256" key="6">
    <source>
        <dbReference type="SAM" id="MobiDB-lite"/>
    </source>
</evidence>
<evidence type="ECO:0000256" key="1">
    <source>
        <dbReference type="ARBA" id="ARBA00016427"/>
    </source>
</evidence>
<dbReference type="GO" id="GO:0005730">
    <property type="term" value="C:nucleolus"/>
    <property type="evidence" value="ECO:0007669"/>
    <property type="project" value="TreeGrafter"/>
</dbReference>
<dbReference type="GO" id="GO:0003723">
    <property type="term" value="F:RNA binding"/>
    <property type="evidence" value="ECO:0007669"/>
    <property type="project" value="InterPro"/>
</dbReference>
<dbReference type="InterPro" id="IPR040000">
    <property type="entry name" value="NOP9"/>
</dbReference>
<keyword evidence="2" id="KW-0677">Repeat</keyword>
<dbReference type="Pfam" id="PF22493">
    <property type="entry name" value="PUF_NOP9"/>
    <property type="match status" value="1"/>
</dbReference>
<dbReference type="AlphaFoldDB" id="A0A1X2I986"/>
<dbReference type="GO" id="GO:0000056">
    <property type="term" value="P:ribosomal small subunit export from nucleus"/>
    <property type="evidence" value="ECO:0007669"/>
    <property type="project" value="TreeGrafter"/>
</dbReference>
<dbReference type="GO" id="GO:0030686">
    <property type="term" value="C:90S preribosome"/>
    <property type="evidence" value="ECO:0007669"/>
    <property type="project" value="TreeGrafter"/>
</dbReference>
<accession>A0A1X2I986</accession>
<proteinExistence type="predicted"/>
<dbReference type="PANTHER" id="PTHR13102">
    <property type="entry name" value="NUCLEOLAR PROTEIN 9"/>
    <property type="match status" value="1"/>
</dbReference>
<dbReference type="Proteomes" id="UP000193560">
    <property type="component" value="Unassembled WGS sequence"/>
</dbReference>